<dbReference type="InterPro" id="IPR036322">
    <property type="entry name" value="WD40_repeat_dom_sf"/>
</dbReference>
<sequence>MLLLGQLIYTSFPGVGFKLLASPQVPAVAQQAFLQKLVHPHWDAYNPPGLAYRAAYVHQLTSKECLFGWLYNGGLDDFGRSHVPYFLCYHLAEGLNPSHLEAIFACLHKGPVALIDRQQCPASLESIAAPNLWNYQPARTGVMIPADLRDRSDWELKQGKLLDLFIPVVAGERDKPQGPLPSNGHHWSRDGVLAEAEATTLTPVPIPVPAQGYQQKLQRYEREYLQALEREYPLTDVSRRHLARSQQDLGLTSTDIQKLEDQVACQFTAVQSLQQVKHPPAVQRSVTTTTRQSRLILGAGFTAAVLMVAALFGLRQAQHQPSEQLKAVKALAQAKNYNECVTKAQTIPQKLAQYTTAQRLLQQCQAGLRWQNVQVKTLAGHSDAIFSVALSSDGEILTSGSADRTIKSWNPTTGELQRTLSGHTDAVRSVAISGDSQTLASASGDNTIKVWNLETDELLFTLSGHTGPVWSVAVSPDGQTLVSASYDSTIKLWDLKTGQLRRTLSGHAGPVWSIAISRDGQTLASGSGDNTIKLWSLETGELLHNLSGHSDFVRSIAISPDGQRLASGSWDRTIKLWNLQTGELLRTFTGHTDRVTTVTFSPDGQTLASGSRDRTIKLWHLPSGELLRTLSGHTDWVISVAYGLGEKRLAGSGANSAEQQIVVSGSKDKTVRLWR</sequence>
<accession>A0A6J4VVR9</accession>
<feature type="repeat" description="WD" evidence="3">
    <location>
        <begin position="546"/>
        <end position="587"/>
    </location>
</feature>
<evidence type="ECO:0000256" key="2">
    <source>
        <dbReference type="ARBA" id="ARBA00022737"/>
    </source>
</evidence>
<dbReference type="InterPro" id="IPR050349">
    <property type="entry name" value="WD_LIS1/nudF_dynein_reg"/>
</dbReference>
<dbReference type="Pfam" id="PF00400">
    <property type="entry name" value="WD40"/>
    <property type="match status" value="3"/>
</dbReference>
<feature type="repeat" description="WD" evidence="3">
    <location>
        <begin position="656"/>
        <end position="675"/>
    </location>
</feature>
<dbReference type="Gene3D" id="2.130.10.10">
    <property type="entry name" value="YVTN repeat-like/Quinoprotein amine dehydrogenase"/>
    <property type="match status" value="4"/>
</dbReference>
<proteinExistence type="predicted"/>
<dbReference type="PROSITE" id="PS50294">
    <property type="entry name" value="WD_REPEATS_REGION"/>
    <property type="match status" value="7"/>
</dbReference>
<feature type="repeat" description="WD" evidence="3">
    <location>
        <begin position="462"/>
        <end position="503"/>
    </location>
</feature>
<evidence type="ECO:0000256" key="1">
    <source>
        <dbReference type="ARBA" id="ARBA00022574"/>
    </source>
</evidence>
<dbReference type="AlphaFoldDB" id="A0A6J4VVR9"/>
<organism evidence="4">
    <name type="scientific">uncultured Synechococcales cyanobacterium</name>
    <dbReference type="NCBI Taxonomy" id="1936017"/>
    <lineage>
        <taxon>Bacteria</taxon>
        <taxon>Bacillati</taxon>
        <taxon>Cyanobacteriota</taxon>
        <taxon>Cyanophyceae</taxon>
        <taxon>Synechococcales</taxon>
        <taxon>environmental samples</taxon>
    </lineage>
</organism>
<evidence type="ECO:0000313" key="4">
    <source>
        <dbReference type="EMBL" id="CAA9589542.1"/>
    </source>
</evidence>
<dbReference type="PROSITE" id="PS50082">
    <property type="entry name" value="WD_REPEATS_2"/>
    <property type="match status" value="7"/>
</dbReference>
<dbReference type="InterPro" id="IPR020472">
    <property type="entry name" value="WD40_PAC1"/>
</dbReference>
<reference evidence="4" key="1">
    <citation type="submission" date="2020-02" db="EMBL/GenBank/DDBJ databases">
        <authorList>
            <person name="Meier V. D."/>
        </authorList>
    </citation>
    <scope>NUCLEOTIDE SEQUENCE</scope>
    <source>
        <strain evidence="4">AVDCRST_MAG81</strain>
    </source>
</reference>
<dbReference type="CDD" id="cd00200">
    <property type="entry name" value="WD40"/>
    <property type="match status" value="1"/>
</dbReference>
<dbReference type="SUPFAM" id="SSF50978">
    <property type="entry name" value="WD40 repeat-like"/>
    <property type="match status" value="1"/>
</dbReference>
<feature type="repeat" description="WD" evidence="3">
    <location>
        <begin position="420"/>
        <end position="461"/>
    </location>
</feature>
<dbReference type="PANTHER" id="PTHR44129">
    <property type="entry name" value="WD REPEAT-CONTAINING PROTEIN POP1"/>
    <property type="match status" value="1"/>
</dbReference>
<dbReference type="Pfam" id="PF25173">
    <property type="entry name" value="Beta-prop_WDR3_1st"/>
    <property type="match status" value="1"/>
</dbReference>
<dbReference type="SMART" id="SM00320">
    <property type="entry name" value="WD40"/>
    <property type="match status" value="7"/>
</dbReference>
<protein>
    <submittedName>
        <fullName evidence="4">High-affinity carbon uptake protein Hat/HatR</fullName>
    </submittedName>
</protein>
<dbReference type="PRINTS" id="PR00320">
    <property type="entry name" value="GPROTEINBRPT"/>
</dbReference>
<feature type="repeat" description="WD" evidence="3">
    <location>
        <begin position="588"/>
        <end position="629"/>
    </location>
</feature>
<dbReference type="InterPro" id="IPR015943">
    <property type="entry name" value="WD40/YVTN_repeat-like_dom_sf"/>
</dbReference>
<evidence type="ECO:0000256" key="3">
    <source>
        <dbReference type="PROSITE-ProRule" id="PRU00221"/>
    </source>
</evidence>
<dbReference type="PROSITE" id="PS00678">
    <property type="entry name" value="WD_REPEATS_1"/>
    <property type="match status" value="3"/>
</dbReference>
<dbReference type="InterPro" id="IPR019775">
    <property type="entry name" value="WD40_repeat_CS"/>
</dbReference>
<feature type="repeat" description="WD" evidence="3">
    <location>
        <begin position="378"/>
        <end position="419"/>
    </location>
</feature>
<feature type="repeat" description="WD" evidence="3">
    <location>
        <begin position="504"/>
        <end position="545"/>
    </location>
</feature>
<gene>
    <name evidence="4" type="ORF">AVDCRST_MAG81-4975</name>
</gene>
<dbReference type="EMBL" id="CADCWO010000246">
    <property type="protein sequence ID" value="CAA9589542.1"/>
    <property type="molecule type" value="Genomic_DNA"/>
</dbReference>
<keyword evidence="1 3" id="KW-0853">WD repeat</keyword>
<name>A0A6J4VVR9_9CYAN</name>
<keyword evidence="2" id="KW-0677">Repeat</keyword>
<dbReference type="InterPro" id="IPR001680">
    <property type="entry name" value="WD40_rpt"/>
</dbReference>